<organism evidence="8 9">
    <name type="scientific">Mucinivorans hirudinis</name>
    <dbReference type="NCBI Taxonomy" id="1433126"/>
    <lineage>
        <taxon>Bacteria</taxon>
        <taxon>Pseudomonadati</taxon>
        <taxon>Bacteroidota</taxon>
        <taxon>Bacteroidia</taxon>
        <taxon>Bacteroidales</taxon>
        <taxon>Rikenellaceae</taxon>
        <taxon>Mucinivorans</taxon>
    </lineage>
</organism>
<dbReference type="InterPro" id="IPR017853">
    <property type="entry name" value="GH"/>
</dbReference>
<dbReference type="GO" id="GO:0004563">
    <property type="term" value="F:beta-N-acetylhexosaminidase activity"/>
    <property type="evidence" value="ECO:0007669"/>
    <property type="project" value="UniProtKB-EC"/>
</dbReference>
<keyword evidence="2 8" id="KW-0378">Hydrolase</keyword>
<feature type="domain" description="Beta-hexosaminidase bacterial type N-terminal" evidence="7">
    <location>
        <begin position="23"/>
        <end position="145"/>
    </location>
</feature>
<dbReference type="Pfam" id="PF02838">
    <property type="entry name" value="Glyco_hydro_20b"/>
    <property type="match status" value="1"/>
</dbReference>
<reference evidence="8 9" key="1">
    <citation type="journal article" date="2015" name="Genome Announc.">
        <title>Complete Genome Sequence of the Novel Leech Symbiont Mucinivorans hirudinis M3T.</title>
        <authorList>
            <person name="Nelson M.C."/>
            <person name="Bomar L."/>
            <person name="Graf J."/>
        </authorList>
    </citation>
    <scope>NUCLEOTIDE SEQUENCE [LARGE SCALE GENOMIC DNA]</scope>
    <source>
        <strain evidence="9">M3</strain>
    </source>
</reference>
<dbReference type="PRINTS" id="PR00738">
    <property type="entry name" value="GLHYDRLASE20"/>
</dbReference>
<evidence type="ECO:0000256" key="4">
    <source>
        <dbReference type="PIRSR" id="PIRSR625705-1"/>
    </source>
</evidence>
<dbReference type="InterPro" id="IPR015882">
    <property type="entry name" value="HEX_bac_N"/>
</dbReference>
<feature type="domain" description="Glycoside hydrolase family 20 catalytic" evidence="6">
    <location>
        <begin position="148"/>
        <end position="467"/>
    </location>
</feature>
<evidence type="ECO:0000259" key="6">
    <source>
        <dbReference type="Pfam" id="PF00728"/>
    </source>
</evidence>
<feature type="chain" id="PRO_5001590847" evidence="5">
    <location>
        <begin position="19"/>
        <end position="649"/>
    </location>
</feature>
<dbReference type="EMBL" id="HG934468">
    <property type="protein sequence ID" value="CDN31974.1"/>
    <property type="molecule type" value="Genomic_DNA"/>
</dbReference>
<dbReference type="OrthoDB" id="1006965at2"/>
<comment type="similarity">
    <text evidence="1">Belongs to the glycosyl hydrolase 20 family.</text>
</comment>
<evidence type="ECO:0000313" key="8">
    <source>
        <dbReference type="EMBL" id="CDN31974.1"/>
    </source>
</evidence>
<evidence type="ECO:0000259" key="7">
    <source>
        <dbReference type="Pfam" id="PF02838"/>
    </source>
</evidence>
<dbReference type="HOGENOM" id="CLU_010969_2_0_10"/>
<dbReference type="AlphaFoldDB" id="A0A060RDN1"/>
<feature type="signal peptide" evidence="5">
    <location>
        <begin position="1"/>
        <end position="18"/>
    </location>
</feature>
<dbReference type="KEGG" id="rbc:BN938_1894"/>
<dbReference type="CDD" id="cd06564">
    <property type="entry name" value="GH20_DspB_LnbB-like"/>
    <property type="match status" value="1"/>
</dbReference>
<evidence type="ECO:0000256" key="3">
    <source>
        <dbReference type="ARBA" id="ARBA00023295"/>
    </source>
</evidence>
<protein>
    <submittedName>
        <fullName evidence="8">Beta-hexosaminidase</fullName>
        <ecNumber evidence="8">3.2.1.52</ecNumber>
    </submittedName>
</protein>
<dbReference type="PANTHER" id="PTHR43678:SF1">
    <property type="entry name" value="BETA-N-ACETYLHEXOSAMINIDASE"/>
    <property type="match status" value="1"/>
</dbReference>
<dbReference type="STRING" id="1433126.BN938_1894"/>
<feature type="active site" description="Proton donor" evidence="4">
    <location>
        <position position="309"/>
    </location>
</feature>
<accession>A0A060RDN1</accession>
<dbReference type="PANTHER" id="PTHR43678">
    <property type="entry name" value="PUTATIVE (AFU_ORTHOLOGUE AFUA_2G00640)-RELATED"/>
    <property type="match status" value="1"/>
</dbReference>
<keyword evidence="9" id="KW-1185">Reference proteome</keyword>
<sequence length="649" mass="73255">MKKIVLTLLLLCPALVWAQNVKPFVIPELQKWQGGKGEFLMTSSSAITYDNRALKDVAEQFAADVKEMFAVTVVVREGKPKTGDFALALNKKSTGNREAYTINIGRNVSVAANEPMGAYWATRTLLQIMEQSANRAIPCGAVEDYPAYPLRGFMLDVGRKFFTLDYLYDVVKMMSYYKMNTFQVHLNDNGFKEFFEGDWAKTPSGFRLESTTYPGLASKDGHYTKAAFRQFQLDALAYGVTVIPEIDAPAHTLAFSHYDPELGSVEYGADHLDLFNEKSYKFMDGLFKEYLEGENPVFVGDYVHIGTDEYSNRDKAVVEKFRYFTDRYIKYVESFGKKAALWGALTHAQGDTPVKVEDVLMGCWYNGYAEPRTMIELGYDVISVPDGMVYIVPVAGYYYDYLNTKHLYEEWTPAVIGKEVFEEGHPKIRGGMFAVWNDHAGNGITFQDVQHRLFPAIQTLALKMWDGKNVSVPYEEFDAKRLALSEAPDVNILALPKTKGEILNIAKPQPSVTPAIAEIGWDYKVDFDILLTEKPVFGTVLFESPATKLYVADRQDGKLAFERDGYTVRFPYSLPVGRKVHLTIEGTAKETKLVVDGKEVANLDIITPYKKSLERGGMTMKFVRTLIFPLTLSKEFRGEVTNLRVLTQE</sequence>
<dbReference type="PATRIC" id="fig|1433126.3.peg.1873"/>
<dbReference type="Gene3D" id="3.20.20.80">
    <property type="entry name" value="Glycosidases"/>
    <property type="match status" value="1"/>
</dbReference>
<dbReference type="EC" id="3.2.1.52" evidence="8"/>
<dbReference type="eggNOG" id="COG3525">
    <property type="taxonomic scope" value="Bacteria"/>
</dbReference>
<dbReference type="Proteomes" id="UP000027616">
    <property type="component" value="Chromosome I"/>
</dbReference>
<dbReference type="GO" id="GO:0005975">
    <property type="term" value="P:carbohydrate metabolic process"/>
    <property type="evidence" value="ECO:0007669"/>
    <property type="project" value="InterPro"/>
</dbReference>
<dbReference type="InterPro" id="IPR052764">
    <property type="entry name" value="GH20_Enzymes"/>
</dbReference>
<dbReference type="SUPFAM" id="SSF55545">
    <property type="entry name" value="beta-N-acetylhexosaminidase-like domain"/>
    <property type="match status" value="1"/>
</dbReference>
<evidence type="ECO:0000256" key="5">
    <source>
        <dbReference type="SAM" id="SignalP"/>
    </source>
</evidence>
<dbReference type="InterPro" id="IPR029018">
    <property type="entry name" value="Hex-like_dom2"/>
</dbReference>
<gene>
    <name evidence="8" type="ORF">BN938_1894</name>
</gene>
<keyword evidence="5" id="KW-0732">Signal</keyword>
<dbReference type="SUPFAM" id="SSF51445">
    <property type="entry name" value="(Trans)glycosidases"/>
    <property type="match status" value="1"/>
</dbReference>
<dbReference type="InterPro" id="IPR025705">
    <property type="entry name" value="Beta_hexosaminidase_sua/sub"/>
</dbReference>
<dbReference type="Gene3D" id="3.30.379.10">
    <property type="entry name" value="Chitobiase/beta-hexosaminidase domain 2-like"/>
    <property type="match status" value="1"/>
</dbReference>
<proteinExistence type="inferred from homology"/>
<evidence type="ECO:0000256" key="1">
    <source>
        <dbReference type="ARBA" id="ARBA00006285"/>
    </source>
</evidence>
<name>A0A060RDN1_9BACT</name>
<keyword evidence="3 8" id="KW-0326">Glycosidase</keyword>
<evidence type="ECO:0000256" key="2">
    <source>
        <dbReference type="ARBA" id="ARBA00022801"/>
    </source>
</evidence>
<dbReference type="Pfam" id="PF00728">
    <property type="entry name" value="Glyco_hydro_20"/>
    <property type="match status" value="1"/>
</dbReference>
<dbReference type="InterPro" id="IPR015883">
    <property type="entry name" value="Glyco_hydro_20_cat"/>
</dbReference>
<evidence type="ECO:0000313" key="9">
    <source>
        <dbReference type="Proteomes" id="UP000027616"/>
    </source>
</evidence>